<feature type="transmembrane region" description="Helical" evidence="1">
    <location>
        <begin position="116"/>
        <end position="136"/>
    </location>
</feature>
<proteinExistence type="predicted"/>
<organism evidence="2 3">
    <name type="scientific">Folsomia candida</name>
    <name type="common">Springtail</name>
    <dbReference type="NCBI Taxonomy" id="158441"/>
    <lineage>
        <taxon>Eukaryota</taxon>
        <taxon>Metazoa</taxon>
        <taxon>Ecdysozoa</taxon>
        <taxon>Arthropoda</taxon>
        <taxon>Hexapoda</taxon>
        <taxon>Collembola</taxon>
        <taxon>Entomobryomorpha</taxon>
        <taxon>Isotomoidea</taxon>
        <taxon>Isotomidae</taxon>
        <taxon>Proisotominae</taxon>
        <taxon>Folsomia</taxon>
    </lineage>
</organism>
<evidence type="ECO:0000313" key="2">
    <source>
        <dbReference type="EMBL" id="OXA54349.1"/>
    </source>
</evidence>
<feature type="transmembrane region" description="Helical" evidence="1">
    <location>
        <begin position="29"/>
        <end position="51"/>
    </location>
</feature>
<gene>
    <name evidence="2" type="ORF">Fcan01_11558</name>
</gene>
<evidence type="ECO:0000256" key="1">
    <source>
        <dbReference type="SAM" id="Phobius"/>
    </source>
</evidence>
<protein>
    <submittedName>
        <fullName evidence="2">Uncharacterized protein</fullName>
    </submittedName>
</protein>
<accession>A0A226EA65</accession>
<keyword evidence="1" id="KW-1133">Transmembrane helix</keyword>
<dbReference type="Proteomes" id="UP000198287">
    <property type="component" value="Unassembled WGS sequence"/>
</dbReference>
<dbReference type="EMBL" id="LNIX01000005">
    <property type="protein sequence ID" value="OXA54349.1"/>
    <property type="molecule type" value="Genomic_DNA"/>
</dbReference>
<keyword evidence="1" id="KW-0812">Transmembrane</keyword>
<keyword evidence="1" id="KW-0472">Membrane</keyword>
<comment type="caution">
    <text evidence="2">The sequence shown here is derived from an EMBL/GenBank/DDBJ whole genome shotgun (WGS) entry which is preliminary data.</text>
</comment>
<keyword evidence="3" id="KW-1185">Reference proteome</keyword>
<sequence>MIFKFEVFVEKESHEVSGESVLLIYEQQYFLFVGVFFAVLNGAISAFNGVVDAAKGAIEAVKGLLDVMERVGGYFVQFVNYIWPGNSSQSSPPLNATFPDDNDAGFQYPDRNTMHAWLMMLLHAIQFFAPAIWKFLRRCRRRRNRLTLLHLEHTFLRCVTNSAPGHRTIVLWVTRPTQAVLTDQFLRIIGEFIGNPNFNFLYGIVTTPAMGNLATDLVAIPPLNLVIFTPGDLTIFNGHGLTLQHFSNINVQGALDNLGAWLHQHIPDANLNAHVVLRWPQFPRRD</sequence>
<reference evidence="2 3" key="1">
    <citation type="submission" date="2015-12" db="EMBL/GenBank/DDBJ databases">
        <title>The genome of Folsomia candida.</title>
        <authorList>
            <person name="Faddeeva A."/>
            <person name="Derks M.F."/>
            <person name="Anvar Y."/>
            <person name="Smit S."/>
            <person name="Van Straalen N."/>
            <person name="Roelofs D."/>
        </authorList>
    </citation>
    <scope>NUCLEOTIDE SEQUENCE [LARGE SCALE GENOMIC DNA]</scope>
    <source>
        <strain evidence="2 3">VU population</strain>
        <tissue evidence="2">Whole body</tissue>
    </source>
</reference>
<dbReference type="AlphaFoldDB" id="A0A226EA65"/>
<name>A0A226EA65_FOLCA</name>
<evidence type="ECO:0000313" key="3">
    <source>
        <dbReference type="Proteomes" id="UP000198287"/>
    </source>
</evidence>